<evidence type="ECO:0000256" key="1">
    <source>
        <dbReference type="ARBA" id="ARBA00001164"/>
    </source>
</evidence>
<dbReference type="InterPro" id="IPR013785">
    <property type="entry name" value="Aldolase_TIM"/>
</dbReference>
<dbReference type="Gene3D" id="3.20.20.70">
    <property type="entry name" value="Aldolase class I"/>
    <property type="match status" value="1"/>
</dbReference>
<sequence>MNRTRIKFCGMTRIADAVAAAELGVDAIGMVFTPRSRRCVPIAQARVLREALPPFVDVVALFMDDDPVYIESVVEAVRPDLLQFHGDEDAAFCLRFGRRYVKTVAMGGDVDPQPIIRAHPQAAGVLLDGHAPGAQGGSGQRFDWTRMPGGRVRPLILAGGLVPENVGEAIATARPWGVDVASGIEASPGVKDAAKMHAFVQAVQAADRARGVS</sequence>
<keyword evidence="7 9" id="KW-0057">Aromatic amino acid biosynthesis</keyword>
<dbReference type="OrthoDB" id="9796196at2"/>
<evidence type="ECO:0000313" key="11">
    <source>
        <dbReference type="EMBL" id="MBB6182783.1"/>
    </source>
</evidence>
<dbReference type="EC" id="5.3.1.24" evidence="3 9"/>
<keyword evidence="8 9" id="KW-0413">Isomerase</keyword>
<proteinExistence type="inferred from homology"/>
<evidence type="ECO:0000256" key="3">
    <source>
        <dbReference type="ARBA" id="ARBA00012572"/>
    </source>
</evidence>
<reference evidence="11 12" key="1">
    <citation type="submission" date="2020-08" db="EMBL/GenBank/DDBJ databases">
        <title>Genomic Encyclopedia of Type Strains, Phase IV (KMG-IV): sequencing the most valuable type-strain genomes for metagenomic binning, comparative biology and taxonomic classification.</title>
        <authorList>
            <person name="Goeker M."/>
        </authorList>
    </citation>
    <scope>NUCLEOTIDE SEQUENCE [LARGE SCALE GENOMIC DNA]</scope>
    <source>
        <strain evidence="11 12">DSM 107085</strain>
    </source>
</reference>
<dbReference type="RefSeq" id="WP_081945182.1">
    <property type="nucleotide sequence ID" value="NZ_JACHET010000001.1"/>
</dbReference>
<comment type="similarity">
    <text evidence="9">Belongs to the TrpF family.</text>
</comment>
<dbReference type="CDD" id="cd00405">
    <property type="entry name" value="PRAI"/>
    <property type="match status" value="1"/>
</dbReference>
<dbReference type="InterPro" id="IPR001240">
    <property type="entry name" value="PRAI_dom"/>
</dbReference>
<keyword evidence="5 9" id="KW-0028">Amino-acid biosynthesis</keyword>
<dbReference type="EMBL" id="JACHET010000001">
    <property type="protein sequence ID" value="MBB6182783.1"/>
    <property type="molecule type" value="Genomic_DNA"/>
</dbReference>
<dbReference type="HAMAP" id="MF_00135">
    <property type="entry name" value="PRAI"/>
    <property type="match status" value="1"/>
</dbReference>
<gene>
    <name evidence="9" type="primary">trpF</name>
    <name evidence="11" type="ORF">HNQ86_000128</name>
</gene>
<evidence type="ECO:0000256" key="8">
    <source>
        <dbReference type="ARBA" id="ARBA00023235"/>
    </source>
</evidence>
<evidence type="ECO:0000256" key="6">
    <source>
        <dbReference type="ARBA" id="ARBA00022822"/>
    </source>
</evidence>
<evidence type="ECO:0000256" key="5">
    <source>
        <dbReference type="ARBA" id="ARBA00022605"/>
    </source>
</evidence>
<keyword evidence="6 9" id="KW-0822">Tryptophan biosynthesis</keyword>
<dbReference type="PANTHER" id="PTHR42894">
    <property type="entry name" value="N-(5'-PHOSPHORIBOSYL)ANTHRANILATE ISOMERASE"/>
    <property type="match status" value="1"/>
</dbReference>
<evidence type="ECO:0000313" key="12">
    <source>
        <dbReference type="Proteomes" id="UP000560000"/>
    </source>
</evidence>
<dbReference type="GO" id="GO:0004640">
    <property type="term" value="F:phosphoribosylanthranilate isomerase activity"/>
    <property type="evidence" value="ECO:0007669"/>
    <property type="project" value="UniProtKB-UniRule"/>
</dbReference>
<accession>A0A841KB27</accession>
<dbReference type="GO" id="GO:0000162">
    <property type="term" value="P:L-tryptophan biosynthetic process"/>
    <property type="evidence" value="ECO:0007669"/>
    <property type="project" value="UniProtKB-UniRule"/>
</dbReference>
<name>A0A841KB27_9GAMM</name>
<feature type="domain" description="N-(5'phosphoribosyl) anthranilate isomerase (PRAI)" evidence="10">
    <location>
        <begin position="7"/>
        <end position="202"/>
    </location>
</feature>
<comment type="catalytic activity">
    <reaction evidence="1 9">
        <text>N-(5-phospho-beta-D-ribosyl)anthranilate = 1-(2-carboxyphenylamino)-1-deoxy-D-ribulose 5-phosphate</text>
        <dbReference type="Rhea" id="RHEA:21540"/>
        <dbReference type="ChEBI" id="CHEBI:18277"/>
        <dbReference type="ChEBI" id="CHEBI:58613"/>
        <dbReference type="EC" id="5.3.1.24"/>
    </reaction>
</comment>
<dbReference type="Pfam" id="PF00697">
    <property type="entry name" value="PRAI"/>
    <property type="match status" value="1"/>
</dbReference>
<dbReference type="InterPro" id="IPR044643">
    <property type="entry name" value="TrpF_fam"/>
</dbReference>
<evidence type="ECO:0000259" key="10">
    <source>
        <dbReference type="Pfam" id="PF00697"/>
    </source>
</evidence>
<dbReference type="AlphaFoldDB" id="A0A841KB27"/>
<protein>
    <recommendedName>
        <fullName evidence="4 9">N-(5'-phosphoribosyl)anthranilate isomerase</fullName>
        <shortName evidence="9">PRAI</shortName>
        <ecNumber evidence="3 9">5.3.1.24</ecNumber>
    </recommendedName>
</protein>
<comment type="pathway">
    <text evidence="2 9">Amino-acid biosynthesis; L-tryptophan biosynthesis; L-tryptophan from chorismate: step 3/5.</text>
</comment>
<dbReference type="Proteomes" id="UP000560000">
    <property type="component" value="Unassembled WGS sequence"/>
</dbReference>
<comment type="caution">
    <text evidence="11">The sequence shown here is derived from an EMBL/GenBank/DDBJ whole genome shotgun (WGS) entry which is preliminary data.</text>
</comment>
<evidence type="ECO:0000256" key="4">
    <source>
        <dbReference type="ARBA" id="ARBA00022272"/>
    </source>
</evidence>
<organism evidence="11 12">
    <name type="scientific">Oleiagrimonas soli</name>
    <dbReference type="NCBI Taxonomy" id="1543381"/>
    <lineage>
        <taxon>Bacteria</taxon>
        <taxon>Pseudomonadati</taxon>
        <taxon>Pseudomonadota</taxon>
        <taxon>Gammaproteobacteria</taxon>
        <taxon>Lysobacterales</taxon>
        <taxon>Rhodanobacteraceae</taxon>
        <taxon>Oleiagrimonas</taxon>
    </lineage>
</organism>
<dbReference type="UniPathway" id="UPA00035">
    <property type="reaction ID" value="UER00042"/>
</dbReference>
<dbReference type="PANTHER" id="PTHR42894:SF1">
    <property type="entry name" value="N-(5'-PHOSPHORIBOSYL)ANTHRANILATE ISOMERASE"/>
    <property type="match status" value="1"/>
</dbReference>
<evidence type="ECO:0000256" key="7">
    <source>
        <dbReference type="ARBA" id="ARBA00023141"/>
    </source>
</evidence>
<dbReference type="InterPro" id="IPR011060">
    <property type="entry name" value="RibuloseP-bd_barrel"/>
</dbReference>
<evidence type="ECO:0000256" key="9">
    <source>
        <dbReference type="HAMAP-Rule" id="MF_00135"/>
    </source>
</evidence>
<dbReference type="SUPFAM" id="SSF51366">
    <property type="entry name" value="Ribulose-phoshate binding barrel"/>
    <property type="match status" value="1"/>
</dbReference>
<evidence type="ECO:0000256" key="2">
    <source>
        <dbReference type="ARBA" id="ARBA00004664"/>
    </source>
</evidence>
<dbReference type="NCBIfam" id="NF002298">
    <property type="entry name" value="PRK01222.1-4"/>
    <property type="match status" value="1"/>
</dbReference>